<evidence type="ECO:0000313" key="2">
    <source>
        <dbReference type="Proteomes" id="UP001409585"/>
    </source>
</evidence>
<dbReference type="EMBL" id="BAABLX010000028">
    <property type="protein sequence ID" value="GAA4948580.1"/>
    <property type="molecule type" value="Genomic_DNA"/>
</dbReference>
<comment type="caution">
    <text evidence="1">The sequence shown here is derived from an EMBL/GenBank/DDBJ whole genome shotgun (WGS) entry which is preliminary data.</text>
</comment>
<gene>
    <name evidence="1" type="ORF">GCM10025791_30730</name>
</gene>
<name>A0AAV3U5H5_9ALTE</name>
<evidence type="ECO:0000313" key="1">
    <source>
        <dbReference type="EMBL" id="GAA4948580.1"/>
    </source>
</evidence>
<sequence length="64" mass="6972">MQAFINDMFEPVMLNASKLIVQTGNAMSRRNPRVDRVSGIVMFIAVVNAGSFSGDAFSRCQGDC</sequence>
<reference evidence="2" key="1">
    <citation type="journal article" date="2019" name="Int. J. Syst. Evol. Microbiol.">
        <title>The Global Catalogue of Microorganisms (GCM) 10K type strain sequencing project: providing services to taxonomists for standard genome sequencing and annotation.</title>
        <authorList>
            <consortium name="The Broad Institute Genomics Platform"/>
            <consortium name="The Broad Institute Genome Sequencing Center for Infectious Disease"/>
            <person name="Wu L."/>
            <person name="Ma J."/>
        </authorList>
    </citation>
    <scope>NUCLEOTIDE SEQUENCE [LARGE SCALE GENOMIC DNA]</scope>
    <source>
        <strain evidence="2">JCM 19134</strain>
    </source>
</reference>
<dbReference type="AlphaFoldDB" id="A0AAV3U5H5"/>
<dbReference type="Proteomes" id="UP001409585">
    <property type="component" value="Unassembled WGS sequence"/>
</dbReference>
<keyword evidence="2" id="KW-1185">Reference proteome</keyword>
<proteinExistence type="predicted"/>
<accession>A0AAV3U5H5</accession>
<protein>
    <submittedName>
        <fullName evidence="1">Uncharacterized protein</fullName>
    </submittedName>
</protein>
<organism evidence="1 2">
    <name type="scientific">Halioxenophilus aromaticivorans</name>
    <dbReference type="NCBI Taxonomy" id="1306992"/>
    <lineage>
        <taxon>Bacteria</taxon>
        <taxon>Pseudomonadati</taxon>
        <taxon>Pseudomonadota</taxon>
        <taxon>Gammaproteobacteria</taxon>
        <taxon>Alteromonadales</taxon>
        <taxon>Alteromonadaceae</taxon>
        <taxon>Halioxenophilus</taxon>
    </lineage>
</organism>